<feature type="transmembrane region" description="Helical" evidence="1">
    <location>
        <begin position="20"/>
        <end position="39"/>
    </location>
</feature>
<dbReference type="SUPFAM" id="SSF52266">
    <property type="entry name" value="SGNH hydrolase"/>
    <property type="match status" value="1"/>
</dbReference>
<evidence type="ECO:0008006" key="3">
    <source>
        <dbReference type="Google" id="ProtNLM"/>
    </source>
</evidence>
<dbReference type="InterPro" id="IPR036514">
    <property type="entry name" value="SGNH_hydro_sf"/>
</dbReference>
<reference evidence="2" key="1">
    <citation type="submission" date="2022-12" db="EMBL/GenBank/DDBJ databases">
        <title>Paraconexibacter alkalitolerans sp. nov. and Baekduia alba sp. nov., isolated from soil and emended description of the genera Paraconexibacter (Chun et al., 2020) and Baekduia (An et al., 2020).</title>
        <authorList>
            <person name="Vieira S."/>
            <person name="Huber K.J."/>
            <person name="Geppert A."/>
            <person name="Wolf J."/>
            <person name="Neumann-Schaal M."/>
            <person name="Muesken M."/>
            <person name="Overmann J."/>
        </authorList>
    </citation>
    <scope>NUCLEOTIDE SEQUENCE</scope>
    <source>
        <strain evidence="2">AEG42_29</strain>
    </source>
</reference>
<dbReference type="EMBL" id="CP114014">
    <property type="protein sequence ID" value="XAY03890.1"/>
    <property type="molecule type" value="Genomic_DNA"/>
</dbReference>
<keyword evidence="1" id="KW-0812">Transmembrane</keyword>
<accession>A0AAU7AQW6</accession>
<dbReference type="KEGG" id="parq:DSM112329_00713"/>
<sequence>MADDDALMDRFEQNSRRFNARDAIITVFVCAFVLVLINGNSMKNAGERLEPGVQRTAILAVAKPAGWLADQLPFHDVAHDLTAGLSPDEELSKKGGFDQAPAAGAANQVPLVTPAAFDPAAIGAKPAAKLPLKKLLVTGDSLSDPLDKVMARDLASAGVDVDRKPVLGSGISKTDLVEWGRLSATQKENIDPDAVIMFMGANEGFPMKNAAGKDVECCGADWAAIYANRVRQMMNTYRAGGKTHIYWVKLPTQRQAARQKIAKVVNAAIEVAAQPYRNQVTVFDTLPTFTPGDKYRDAMDIDGKKTIVRREDGIHLNDEGADLLGELLIKQLQQHFDF</sequence>
<evidence type="ECO:0000313" key="2">
    <source>
        <dbReference type="EMBL" id="XAY03890.1"/>
    </source>
</evidence>
<dbReference type="InterPro" id="IPR007407">
    <property type="entry name" value="DUF459"/>
</dbReference>
<name>A0AAU7AQW6_9ACTN</name>
<dbReference type="Gene3D" id="3.40.50.1110">
    <property type="entry name" value="SGNH hydrolase"/>
    <property type="match status" value="1"/>
</dbReference>
<keyword evidence="1" id="KW-1133">Transmembrane helix</keyword>
<gene>
    <name evidence="2" type="ORF">DSM112329_00713</name>
</gene>
<keyword evidence="1" id="KW-0472">Membrane</keyword>
<proteinExistence type="predicted"/>
<dbReference type="RefSeq" id="WP_354700438.1">
    <property type="nucleotide sequence ID" value="NZ_CP114014.1"/>
</dbReference>
<evidence type="ECO:0000256" key="1">
    <source>
        <dbReference type="SAM" id="Phobius"/>
    </source>
</evidence>
<organism evidence="2">
    <name type="scientific">Paraconexibacter sp. AEG42_29</name>
    <dbReference type="NCBI Taxonomy" id="2997339"/>
    <lineage>
        <taxon>Bacteria</taxon>
        <taxon>Bacillati</taxon>
        <taxon>Actinomycetota</taxon>
        <taxon>Thermoleophilia</taxon>
        <taxon>Solirubrobacterales</taxon>
        <taxon>Paraconexibacteraceae</taxon>
        <taxon>Paraconexibacter</taxon>
    </lineage>
</organism>
<protein>
    <recommendedName>
        <fullName evidence="3">SGNH hydrolase-type esterase domain-containing protein</fullName>
    </recommendedName>
</protein>
<dbReference type="AlphaFoldDB" id="A0AAU7AQW6"/>
<dbReference type="Pfam" id="PF04311">
    <property type="entry name" value="DUF459"/>
    <property type="match status" value="1"/>
</dbReference>